<evidence type="ECO:0000256" key="6">
    <source>
        <dbReference type="SAM" id="Phobius"/>
    </source>
</evidence>
<accession>A0A327JPJ4</accession>
<dbReference type="AlphaFoldDB" id="A0A327JPJ4"/>
<evidence type="ECO:0000256" key="2">
    <source>
        <dbReference type="ARBA" id="ARBA00022475"/>
    </source>
</evidence>
<dbReference type="CDD" id="cd06579">
    <property type="entry name" value="TM_PBP1_transp_AraH_like"/>
    <property type="match status" value="1"/>
</dbReference>
<feature type="transmembrane region" description="Helical" evidence="6">
    <location>
        <begin position="77"/>
        <end position="94"/>
    </location>
</feature>
<feature type="transmembrane region" description="Helical" evidence="6">
    <location>
        <begin position="172"/>
        <end position="192"/>
    </location>
</feature>
<feature type="transmembrane region" description="Helical" evidence="6">
    <location>
        <begin position="250"/>
        <end position="269"/>
    </location>
</feature>
<evidence type="ECO:0000256" key="3">
    <source>
        <dbReference type="ARBA" id="ARBA00022692"/>
    </source>
</evidence>
<feature type="transmembrane region" description="Helical" evidence="6">
    <location>
        <begin position="51"/>
        <end position="70"/>
    </location>
</feature>
<name>A0A327JPJ4_9HYPH</name>
<dbReference type="GO" id="GO:0022857">
    <property type="term" value="F:transmembrane transporter activity"/>
    <property type="evidence" value="ECO:0007669"/>
    <property type="project" value="InterPro"/>
</dbReference>
<proteinExistence type="predicted"/>
<feature type="transmembrane region" description="Helical" evidence="6">
    <location>
        <begin position="302"/>
        <end position="321"/>
    </location>
</feature>
<evidence type="ECO:0000313" key="7">
    <source>
        <dbReference type="EMBL" id="RAI25338.1"/>
    </source>
</evidence>
<feature type="transmembrane region" description="Helical" evidence="6">
    <location>
        <begin position="222"/>
        <end position="244"/>
    </location>
</feature>
<dbReference type="GO" id="GO:0005886">
    <property type="term" value="C:plasma membrane"/>
    <property type="evidence" value="ECO:0007669"/>
    <property type="project" value="UniProtKB-SubCell"/>
</dbReference>
<dbReference type="OrthoDB" id="7905859at2"/>
<keyword evidence="8" id="KW-1185">Reference proteome</keyword>
<gene>
    <name evidence="7" type="ORF">CH339_18770</name>
</gene>
<sequence>MTAVAATRPPGRLKRVFERYPFLPAFCIFIVLLALNGVFSPASLSARGLTGLLSTYLALMLLAIGQTFVVYASDIDFSNGAILSLVNVVIIVFMEQMGGSGLSVTAALAVGIGVGLACGLVNGIVVAALRLQAVVATFATSIFFTGLALYVLPVAGTPAPRLFWRTYGGRFFEVPFVVFAALGIALIVYLLVRTRLVTRLLAVGDDAQAAYQSGLPVTLIRIGGYALSGVFAALAAFCVTGDTASGDPLVGAKMTLFGVAAVVLGGTALSGGFGTVVGSALGAFIIGLINALVYFVGTPSQWQNLVQGLVILIALMLGIMVSRRARA</sequence>
<dbReference type="RefSeq" id="WP_111435927.1">
    <property type="nucleotide sequence ID" value="NZ_JACIGG010000011.1"/>
</dbReference>
<dbReference type="PANTHER" id="PTHR32196">
    <property type="entry name" value="ABC TRANSPORTER PERMEASE PROTEIN YPHD-RELATED-RELATED"/>
    <property type="match status" value="1"/>
</dbReference>
<keyword evidence="3 6" id="KW-0812">Transmembrane</keyword>
<feature type="transmembrane region" description="Helical" evidence="6">
    <location>
        <begin position="276"/>
        <end position="296"/>
    </location>
</feature>
<evidence type="ECO:0000313" key="8">
    <source>
        <dbReference type="Proteomes" id="UP000249299"/>
    </source>
</evidence>
<dbReference type="Proteomes" id="UP000249299">
    <property type="component" value="Unassembled WGS sequence"/>
</dbReference>
<feature type="transmembrane region" description="Helical" evidence="6">
    <location>
        <begin position="106"/>
        <end position="126"/>
    </location>
</feature>
<reference evidence="7 8" key="1">
    <citation type="submission" date="2017-07" db="EMBL/GenBank/DDBJ databases">
        <title>Draft Genome Sequences of Select Purple Nonsulfur Bacteria.</title>
        <authorList>
            <person name="Lasarre B."/>
            <person name="Mckinlay J.B."/>
        </authorList>
    </citation>
    <scope>NUCLEOTIDE SEQUENCE [LARGE SCALE GENOMIC DNA]</scope>
    <source>
        <strain evidence="7 8">DSM 11290</strain>
    </source>
</reference>
<keyword evidence="4 6" id="KW-1133">Transmembrane helix</keyword>
<comment type="caution">
    <text evidence="7">The sequence shown here is derived from an EMBL/GenBank/DDBJ whole genome shotgun (WGS) entry which is preliminary data.</text>
</comment>
<comment type="subcellular location">
    <subcellularLocation>
        <location evidence="1">Cell membrane</location>
        <topology evidence="1">Multi-pass membrane protein</topology>
    </subcellularLocation>
</comment>
<keyword evidence="2" id="KW-1003">Cell membrane</keyword>
<evidence type="ECO:0000256" key="1">
    <source>
        <dbReference type="ARBA" id="ARBA00004651"/>
    </source>
</evidence>
<evidence type="ECO:0000256" key="5">
    <source>
        <dbReference type="ARBA" id="ARBA00023136"/>
    </source>
</evidence>
<feature type="transmembrane region" description="Helical" evidence="6">
    <location>
        <begin position="133"/>
        <end position="152"/>
    </location>
</feature>
<evidence type="ECO:0000256" key="4">
    <source>
        <dbReference type="ARBA" id="ARBA00022989"/>
    </source>
</evidence>
<feature type="transmembrane region" description="Helical" evidence="6">
    <location>
        <begin position="20"/>
        <end position="39"/>
    </location>
</feature>
<dbReference type="Pfam" id="PF02653">
    <property type="entry name" value="BPD_transp_2"/>
    <property type="match status" value="1"/>
</dbReference>
<organism evidence="7 8">
    <name type="scientific">Rhodobium orientis</name>
    <dbReference type="NCBI Taxonomy" id="34017"/>
    <lineage>
        <taxon>Bacteria</taxon>
        <taxon>Pseudomonadati</taxon>
        <taxon>Pseudomonadota</taxon>
        <taxon>Alphaproteobacteria</taxon>
        <taxon>Hyphomicrobiales</taxon>
        <taxon>Rhodobiaceae</taxon>
        <taxon>Rhodobium</taxon>
    </lineage>
</organism>
<protein>
    <submittedName>
        <fullName evidence="7">Sugar ABC transporter permease</fullName>
    </submittedName>
</protein>
<keyword evidence="5 6" id="KW-0472">Membrane</keyword>
<dbReference type="EMBL" id="NPEV01000050">
    <property type="protein sequence ID" value="RAI25338.1"/>
    <property type="molecule type" value="Genomic_DNA"/>
</dbReference>
<dbReference type="InterPro" id="IPR001851">
    <property type="entry name" value="ABC_transp_permease"/>
</dbReference>